<accession>A0A926UV48</accession>
<feature type="region of interest" description="Disordered" evidence="1">
    <location>
        <begin position="50"/>
        <end position="84"/>
    </location>
</feature>
<comment type="caution">
    <text evidence="2">The sequence shown here is derived from an EMBL/GenBank/DDBJ whole genome shotgun (WGS) entry which is preliminary data.</text>
</comment>
<protein>
    <submittedName>
        <fullName evidence="2">Uncharacterized protein</fullName>
    </submittedName>
</protein>
<organism evidence="2 3">
    <name type="scientific">Pseudanabaena cinerea FACHB-1277</name>
    <dbReference type="NCBI Taxonomy" id="2949581"/>
    <lineage>
        <taxon>Bacteria</taxon>
        <taxon>Bacillati</taxon>
        <taxon>Cyanobacteriota</taxon>
        <taxon>Cyanophyceae</taxon>
        <taxon>Pseudanabaenales</taxon>
        <taxon>Pseudanabaenaceae</taxon>
        <taxon>Pseudanabaena</taxon>
        <taxon>Pseudanabaena cinerea</taxon>
    </lineage>
</organism>
<reference evidence="2" key="2">
    <citation type="submission" date="2020-08" db="EMBL/GenBank/DDBJ databases">
        <authorList>
            <person name="Chen M."/>
            <person name="Teng W."/>
            <person name="Zhao L."/>
            <person name="Hu C."/>
            <person name="Zhou Y."/>
            <person name="Han B."/>
            <person name="Song L."/>
            <person name="Shu W."/>
        </authorList>
    </citation>
    <scope>NUCLEOTIDE SEQUENCE</scope>
    <source>
        <strain evidence="2">FACHB-1277</strain>
    </source>
</reference>
<sequence length="84" mass="9913">MVIAQPRKIKEKKVEKWENDRMKELPNLKELTEEVKEALIVELWEKTQKLEKPLEKKPKKTSKNSSLPPARGFKAQTKSGRERE</sequence>
<evidence type="ECO:0000313" key="2">
    <source>
        <dbReference type="EMBL" id="MBD2150567.1"/>
    </source>
</evidence>
<dbReference type="RefSeq" id="WP_190350928.1">
    <property type="nucleotide sequence ID" value="NZ_JACJPY010000028.1"/>
</dbReference>
<proteinExistence type="predicted"/>
<dbReference type="AlphaFoldDB" id="A0A926UV48"/>
<name>A0A926UV48_9CYAN</name>
<keyword evidence="3" id="KW-1185">Reference proteome</keyword>
<evidence type="ECO:0000256" key="1">
    <source>
        <dbReference type="SAM" id="MobiDB-lite"/>
    </source>
</evidence>
<gene>
    <name evidence="2" type="ORF">H6F44_10605</name>
</gene>
<reference evidence="2" key="1">
    <citation type="journal article" date="2015" name="ISME J.">
        <title>Draft Genome Sequence of Streptomyces incarnatus NRRL8089, which Produces the Nucleoside Antibiotic Sinefungin.</title>
        <authorList>
            <person name="Oshima K."/>
            <person name="Hattori M."/>
            <person name="Shimizu H."/>
            <person name="Fukuda K."/>
            <person name="Nemoto M."/>
            <person name="Inagaki K."/>
            <person name="Tamura T."/>
        </authorList>
    </citation>
    <scope>NUCLEOTIDE SEQUENCE</scope>
    <source>
        <strain evidence="2">FACHB-1277</strain>
    </source>
</reference>
<evidence type="ECO:0000313" key="3">
    <source>
        <dbReference type="Proteomes" id="UP000631421"/>
    </source>
</evidence>
<dbReference type="Proteomes" id="UP000631421">
    <property type="component" value="Unassembled WGS sequence"/>
</dbReference>
<dbReference type="EMBL" id="JACJPY010000028">
    <property type="protein sequence ID" value="MBD2150567.1"/>
    <property type="molecule type" value="Genomic_DNA"/>
</dbReference>